<proteinExistence type="predicted"/>
<dbReference type="AlphaFoldDB" id="M5FNH7"/>
<dbReference type="GeneID" id="63685880"/>
<dbReference type="Proteomes" id="UP000030653">
    <property type="component" value="Unassembled WGS sequence"/>
</dbReference>
<evidence type="ECO:0000313" key="2">
    <source>
        <dbReference type="Proteomes" id="UP000030653"/>
    </source>
</evidence>
<organism evidence="1 2">
    <name type="scientific">Dacryopinax primogenitus (strain DJM 731)</name>
    <name type="common">Brown rot fungus</name>
    <dbReference type="NCBI Taxonomy" id="1858805"/>
    <lineage>
        <taxon>Eukaryota</taxon>
        <taxon>Fungi</taxon>
        <taxon>Dikarya</taxon>
        <taxon>Basidiomycota</taxon>
        <taxon>Agaricomycotina</taxon>
        <taxon>Dacrymycetes</taxon>
        <taxon>Dacrymycetales</taxon>
        <taxon>Dacrymycetaceae</taxon>
        <taxon>Dacryopinax</taxon>
    </lineage>
</organism>
<keyword evidence="2" id="KW-1185">Reference proteome</keyword>
<reference evidence="1 2" key="1">
    <citation type="journal article" date="2012" name="Science">
        <title>The Paleozoic origin of enzymatic lignin decomposition reconstructed from 31 fungal genomes.</title>
        <authorList>
            <person name="Floudas D."/>
            <person name="Binder M."/>
            <person name="Riley R."/>
            <person name="Barry K."/>
            <person name="Blanchette R.A."/>
            <person name="Henrissat B."/>
            <person name="Martinez A.T."/>
            <person name="Otillar R."/>
            <person name="Spatafora J.W."/>
            <person name="Yadav J.S."/>
            <person name="Aerts A."/>
            <person name="Benoit I."/>
            <person name="Boyd A."/>
            <person name="Carlson A."/>
            <person name="Copeland A."/>
            <person name="Coutinho P.M."/>
            <person name="de Vries R.P."/>
            <person name="Ferreira P."/>
            <person name="Findley K."/>
            <person name="Foster B."/>
            <person name="Gaskell J."/>
            <person name="Glotzer D."/>
            <person name="Gorecki P."/>
            <person name="Heitman J."/>
            <person name="Hesse C."/>
            <person name="Hori C."/>
            <person name="Igarashi K."/>
            <person name="Jurgens J.A."/>
            <person name="Kallen N."/>
            <person name="Kersten P."/>
            <person name="Kohler A."/>
            <person name="Kuees U."/>
            <person name="Kumar T.K.A."/>
            <person name="Kuo A."/>
            <person name="LaButti K."/>
            <person name="Larrondo L.F."/>
            <person name="Lindquist E."/>
            <person name="Ling A."/>
            <person name="Lombard V."/>
            <person name="Lucas S."/>
            <person name="Lundell T."/>
            <person name="Martin R."/>
            <person name="McLaughlin D.J."/>
            <person name="Morgenstern I."/>
            <person name="Morin E."/>
            <person name="Murat C."/>
            <person name="Nagy L.G."/>
            <person name="Nolan M."/>
            <person name="Ohm R.A."/>
            <person name="Patyshakuliyeva A."/>
            <person name="Rokas A."/>
            <person name="Ruiz-Duenas F.J."/>
            <person name="Sabat G."/>
            <person name="Salamov A."/>
            <person name="Samejima M."/>
            <person name="Schmutz J."/>
            <person name="Slot J.C."/>
            <person name="St John F."/>
            <person name="Stenlid J."/>
            <person name="Sun H."/>
            <person name="Sun S."/>
            <person name="Syed K."/>
            <person name="Tsang A."/>
            <person name="Wiebenga A."/>
            <person name="Young D."/>
            <person name="Pisabarro A."/>
            <person name="Eastwood D.C."/>
            <person name="Martin F."/>
            <person name="Cullen D."/>
            <person name="Grigoriev I.V."/>
            <person name="Hibbett D.S."/>
        </authorList>
    </citation>
    <scope>NUCLEOTIDE SEQUENCE [LARGE SCALE GENOMIC DNA]</scope>
    <source>
        <strain evidence="1 2">DJM-731 SS1</strain>
    </source>
</reference>
<accession>M5FNH7</accession>
<dbReference type="EMBL" id="JH795877">
    <property type="protein sequence ID" value="EJT97465.1"/>
    <property type="molecule type" value="Genomic_DNA"/>
</dbReference>
<gene>
    <name evidence="1" type="ORF">DACRYDRAFT_119544</name>
</gene>
<sequence length="188" mass="21256">MLEWAAKQVQSGAADREPGFKGLAQNVDYMDVVTDMYFNRWLTFKLGWGHGCTKGNKYIAALSNQRPGKKDSEAVIIRRIVWIGYGPDRFRKLDEEMFDTLQAEGFKDIMFASLDPSGAEGVDSPIARGKERLNILRKTETTYSEDCGLEKVDNKTKAQCLAQMVLYIGSLRQKRAINGFQEYLVVAQ</sequence>
<dbReference type="HOGENOM" id="CLU_1441014_0_0_1"/>
<name>M5FNH7_DACPD</name>
<dbReference type="RefSeq" id="XP_040624363.1">
    <property type="nucleotide sequence ID" value="XM_040770818.1"/>
</dbReference>
<protein>
    <submittedName>
        <fullName evidence="1">Uncharacterized protein</fullName>
    </submittedName>
</protein>
<evidence type="ECO:0000313" key="1">
    <source>
        <dbReference type="EMBL" id="EJT97465.1"/>
    </source>
</evidence>